<proteinExistence type="predicted"/>
<feature type="region of interest" description="Disordered" evidence="1">
    <location>
        <begin position="1"/>
        <end position="88"/>
    </location>
</feature>
<dbReference type="AlphaFoldDB" id="A0A7I9UZP6"/>
<dbReference type="Proteomes" id="UP000444980">
    <property type="component" value="Unassembled WGS sequence"/>
</dbReference>
<keyword evidence="2" id="KW-0812">Transmembrane</keyword>
<dbReference type="InterPro" id="IPR021403">
    <property type="entry name" value="DUF3043"/>
</dbReference>
<organism evidence="3 4">
    <name type="scientific">Gordonia crocea</name>
    <dbReference type="NCBI Taxonomy" id="589162"/>
    <lineage>
        <taxon>Bacteria</taxon>
        <taxon>Bacillati</taxon>
        <taxon>Actinomycetota</taxon>
        <taxon>Actinomycetes</taxon>
        <taxon>Mycobacteriales</taxon>
        <taxon>Gordoniaceae</taxon>
        <taxon>Gordonia</taxon>
    </lineage>
</organism>
<feature type="transmembrane region" description="Helical" evidence="2">
    <location>
        <begin position="128"/>
        <end position="146"/>
    </location>
</feature>
<reference evidence="4" key="1">
    <citation type="submission" date="2019-06" db="EMBL/GenBank/DDBJ databases">
        <title>Gordonia isolated from sludge of a wastewater treatment plant.</title>
        <authorList>
            <person name="Tamura T."/>
            <person name="Aoyama K."/>
            <person name="Kang Y."/>
            <person name="Saito S."/>
            <person name="Akiyama N."/>
            <person name="Yazawa K."/>
            <person name="Gonoi T."/>
            <person name="Mikami Y."/>
        </authorList>
    </citation>
    <scope>NUCLEOTIDE SEQUENCE [LARGE SCALE GENOMIC DNA]</scope>
    <source>
        <strain evidence="4">NBRC 107697</strain>
    </source>
</reference>
<dbReference type="Pfam" id="PF11241">
    <property type="entry name" value="DUF3043"/>
    <property type="match status" value="1"/>
</dbReference>
<keyword evidence="2" id="KW-0472">Membrane</keyword>
<feature type="transmembrane region" description="Helical" evidence="2">
    <location>
        <begin position="152"/>
        <end position="172"/>
    </location>
</feature>
<evidence type="ECO:0000313" key="3">
    <source>
        <dbReference type="EMBL" id="GED98595.1"/>
    </source>
</evidence>
<accession>A0A7I9UZP6</accession>
<comment type="caution">
    <text evidence="3">The sequence shown here is derived from an EMBL/GenBank/DDBJ whole genome shotgun (WGS) entry which is preliminary data.</text>
</comment>
<keyword evidence="4" id="KW-1185">Reference proteome</keyword>
<name>A0A7I9UZP6_9ACTN</name>
<evidence type="ECO:0000256" key="2">
    <source>
        <dbReference type="SAM" id="Phobius"/>
    </source>
</evidence>
<dbReference type="EMBL" id="BJOU01000002">
    <property type="protein sequence ID" value="GED98595.1"/>
    <property type="molecule type" value="Genomic_DNA"/>
</dbReference>
<sequence length="220" mass="25399">MPWQRSADEADADATDTAVDDPQTTEPARKASYTEGKGRPTPKRRDAEKKRGPVAPPPMTRSEARARRKDMRQTMSKDERREERARQRDLRNEIRDRRMAGEEEYLLARDKGPVRRYARNLVDSRRNFAGLFTPIALVFIVLVYGLPRYSMLVTLALLVFVLMVVVDCIYVGRMVGKRVAERYPDSTDGGFKLWWYAASRALQMRRLRVPKPQVERGEAV</sequence>
<evidence type="ECO:0000256" key="1">
    <source>
        <dbReference type="SAM" id="MobiDB-lite"/>
    </source>
</evidence>
<evidence type="ECO:0000313" key="4">
    <source>
        <dbReference type="Proteomes" id="UP000444980"/>
    </source>
</evidence>
<gene>
    <name evidence="3" type="ORF">nbrc107697_26340</name>
</gene>
<keyword evidence="2" id="KW-1133">Transmembrane helix</keyword>
<protein>
    <submittedName>
        <fullName evidence="3">Membrane protein</fullName>
    </submittedName>
</protein>
<feature type="compositionally biased region" description="Basic and acidic residues" evidence="1">
    <location>
        <begin position="71"/>
        <end position="88"/>
    </location>
</feature>
<feature type="compositionally biased region" description="Low complexity" evidence="1">
    <location>
        <begin position="15"/>
        <end position="25"/>
    </location>
</feature>